<dbReference type="InterPro" id="IPR036188">
    <property type="entry name" value="FAD/NAD-bd_sf"/>
</dbReference>
<dbReference type="InterPro" id="IPR050464">
    <property type="entry name" value="Zeta_carotene_desat/Oxidored"/>
</dbReference>
<dbReference type="Proteomes" id="UP001220962">
    <property type="component" value="Chromosome"/>
</dbReference>
<evidence type="ECO:0000313" key="3">
    <source>
        <dbReference type="Proteomes" id="UP001220962"/>
    </source>
</evidence>
<dbReference type="PANTHER" id="PTHR42923">
    <property type="entry name" value="PROTOPORPHYRINOGEN OXIDASE"/>
    <property type="match status" value="1"/>
</dbReference>
<organism evidence="2 3">
    <name type="scientific">Paenibacillus urinalis</name>
    <dbReference type="NCBI Taxonomy" id="521520"/>
    <lineage>
        <taxon>Bacteria</taxon>
        <taxon>Bacillati</taxon>
        <taxon>Bacillota</taxon>
        <taxon>Bacilli</taxon>
        <taxon>Bacillales</taxon>
        <taxon>Paenibacillaceae</taxon>
        <taxon>Paenibacillus</taxon>
    </lineage>
</organism>
<dbReference type="GO" id="GO:0016491">
    <property type="term" value="F:oxidoreductase activity"/>
    <property type="evidence" value="ECO:0007669"/>
    <property type="project" value="InterPro"/>
</dbReference>
<dbReference type="Gene3D" id="3.50.50.60">
    <property type="entry name" value="FAD/NAD(P)-binding domain"/>
    <property type="match status" value="1"/>
</dbReference>
<protein>
    <submittedName>
        <fullName evidence="2">FAD-dependent oxidoreductase</fullName>
    </submittedName>
</protein>
<accession>A0AAX3MUG2</accession>
<dbReference type="SUPFAM" id="SSF51905">
    <property type="entry name" value="FAD/NAD(P)-binding domain"/>
    <property type="match status" value="1"/>
</dbReference>
<dbReference type="AlphaFoldDB" id="A0AAX3MUG2"/>
<evidence type="ECO:0000313" key="2">
    <source>
        <dbReference type="EMBL" id="WDH80746.1"/>
    </source>
</evidence>
<evidence type="ECO:0000259" key="1">
    <source>
        <dbReference type="Pfam" id="PF01593"/>
    </source>
</evidence>
<feature type="domain" description="Amine oxidase" evidence="1">
    <location>
        <begin position="12"/>
        <end position="499"/>
    </location>
</feature>
<dbReference type="EMBL" id="CP118101">
    <property type="protein sequence ID" value="WDH80746.1"/>
    <property type="molecule type" value="Genomic_DNA"/>
</dbReference>
<dbReference type="InterPro" id="IPR002937">
    <property type="entry name" value="Amino_oxidase"/>
</dbReference>
<dbReference type="PANTHER" id="PTHR42923:SF46">
    <property type="entry name" value="AMINE OXIDASE"/>
    <property type="match status" value="1"/>
</dbReference>
<dbReference type="Pfam" id="PF01593">
    <property type="entry name" value="Amino_oxidase"/>
    <property type="match status" value="1"/>
</dbReference>
<proteinExistence type="predicted"/>
<dbReference type="RefSeq" id="WP_274358746.1">
    <property type="nucleotide sequence ID" value="NZ_CP118101.1"/>
</dbReference>
<sequence>MGKKVAVLGGGVAGLTAAHELVDRGFEVEVYEFKEIPGGKARSMPYSGSAVGDRSDLPGEHGFRLFPKFYRHVIDSMKKIPYEKGKTVYDNLVEVPRLDISTETHPLVPLVTEMKFSLDDLRDLIKLLFDNGLGLTEADLEQYTSKLWQVMTSCDERRENEYQDIPWWDFIEADKYSPAFRKVFGNITKTLVACKSTKANTKTVGTVAAQMTLDILTPGLSFVRILDGPTNNRWIDAWVHYIESKGASYETEAQVKEFHYQNGHITGVSVVKNGESRTITADYYVAAFPVEIMSDFITNEMATAHHELGNIRLLSKSIDWMNGIQFYLKEDVPVAPGHVMYFDSPWSLTSISQAQFWDGFDWSNYGDGQVKGVLSVDISDWETEGIHIRKPAMDCTPEEIKEEVWEQLKRGLNVGSTILRDEVLHSWFLDTDIHFENPHHTVNLEPLLINEVGTWELRPNAYTSIPNLFLASDYVKTNTDLATMEGANEAGRRAVNAILHAAGSSQKQCKIWEMYEYDLLGVDYLAPWHAHDRHRYHKGLPWDGKI</sequence>
<reference evidence="2" key="1">
    <citation type="submission" date="2023-02" db="EMBL/GenBank/DDBJ databases">
        <title>Pathogen: clinical or host-associated sample.</title>
        <authorList>
            <person name="Hergert J."/>
            <person name="Casey R."/>
            <person name="Wagner J."/>
            <person name="Young E.L."/>
            <person name="Oakeson K.F."/>
        </authorList>
    </citation>
    <scope>NUCLEOTIDE SEQUENCE</scope>
    <source>
        <strain evidence="2">2022CK-00830</strain>
    </source>
</reference>
<gene>
    <name evidence="2" type="ORF">PUW23_14435</name>
</gene>
<name>A0AAX3MUG2_9BACL</name>